<name>A0A409YWU8_9AGAR</name>
<dbReference type="EMBL" id="NHYE01000115">
    <property type="protein sequence ID" value="PPR07461.1"/>
    <property type="molecule type" value="Genomic_DNA"/>
</dbReference>
<dbReference type="InParanoid" id="A0A409YWU8"/>
<evidence type="ECO:0000256" key="1">
    <source>
        <dbReference type="SAM" id="MobiDB-lite"/>
    </source>
</evidence>
<dbReference type="AlphaFoldDB" id="A0A409YWU8"/>
<dbReference type="OrthoDB" id="3224400at2759"/>
<protein>
    <submittedName>
        <fullName evidence="2">Uncharacterized protein</fullName>
    </submittedName>
</protein>
<feature type="compositionally biased region" description="Low complexity" evidence="1">
    <location>
        <begin position="29"/>
        <end position="44"/>
    </location>
</feature>
<sequence length="201" mass="22245">MSSTPVPSSPDPAHESQTQYAKLSQSDASQQVPPEQEIQSQQPPRSNSCDRPLSDVISEKFAPFDAQSRIAQPFADAEAKDVAFQEELSRMLLKAIVETHAWAASRPQNESSVEGQKLEERIAHIMDTEREQGMCSPTPTSQSSSSSFYRFRIVGMPYLSPSSCFRTAFPTSHRPYSLGSFLCSLAYTLFAFLCQNKPAKG</sequence>
<keyword evidence="3" id="KW-1185">Reference proteome</keyword>
<reference evidence="2 3" key="1">
    <citation type="journal article" date="2018" name="Evol. Lett.">
        <title>Horizontal gene cluster transfer increased hallucinogenic mushroom diversity.</title>
        <authorList>
            <person name="Reynolds H.T."/>
            <person name="Vijayakumar V."/>
            <person name="Gluck-Thaler E."/>
            <person name="Korotkin H.B."/>
            <person name="Matheny P.B."/>
            <person name="Slot J.C."/>
        </authorList>
    </citation>
    <scope>NUCLEOTIDE SEQUENCE [LARGE SCALE GENOMIC DNA]</scope>
    <source>
        <strain evidence="2 3">SRW20</strain>
    </source>
</reference>
<feature type="region of interest" description="Disordered" evidence="1">
    <location>
        <begin position="1"/>
        <end position="53"/>
    </location>
</feature>
<feature type="compositionally biased region" description="Polar residues" evidence="1">
    <location>
        <begin position="15"/>
        <end position="28"/>
    </location>
</feature>
<gene>
    <name evidence="2" type="ORF">CVT26_013431</name>
</gene>
<evidence type="ECO:0000313" key="3">
    <source>
        <dbReference type="Proteomes" id="UP000284706"/>
    </source>
</evidence>
<dbReference type="Proteomes" id="UP000284706">
    <property type="component" value="Unassembled WGS sequence"/>
</dbReference>
<evidence type="ECO:0000313" key="2">
    <source>
        <dbReference type="EMBL" id="PPR07461.1"/>
    </source>
</evidence>
<accession>A0A409YWU8</accession>
<proteinExistence type="predicted"/>
<organism evidence="2 3">
    <name type="scientific">Gymnopilus dilepis</name>
    <dbReference type="NCBI Taxonomy" id="231916"/>
    <lineage>
        <taxon>Eukaryota</taxon>
        <taxon>Fungi</taxon>
        <taxon>Dikarya</taxon>
        <taxon>Basidiomycota</taxon>
        <taxon>Agaricomycotina</taxon>
        <taxon>Agaricomycetes</taxon>
        <taxon>Agaricomycetidae</taxon>
        <taxon>Agaricales</taxon>
        <taxon>Agaricineae</taxon>
        <taxon>Hymenogastraceae</taxon>
        <taxon>Gymnopilus</taxon>
    </lineage>
</organism>
<comment type="caution">
    <text evidence="2">The sequence shown here is derived from an EMBL/GenBank/DDBJ whole genome shotgun (WGS) entry which is preliminary data.</text>
</comment>